<reference evidence="2" key="1">
    <citation type="submission" date="2022-06" db="EMBL/GenBank/DDBJ databases">
        <title>Complete genome sequences of two strains of the flax pathogen Septoria linicola.</title>
        <authorList>
            <person name="Lapalu N."/>
            <person name="Simon A."/>
            <person name="Demenou B."/>
            <person name="Paumier D."/>
            <person name="Guillot M.-P."/>
            <person name="Gout L."/>
            <person name="Valade R."/>
        </authorList>
    </citation>
    <scope>NUCLEOTIDE SEQUENCE</scope>
    <source>
        <strain evidence="2">SE15195</strain>
    </source>
</reference>
<keyword evidence="3" id="KW-1185">Reference proteome</keyword>
<dbReference type="PANTHER" id="PTHR42791:SF2">
    <property type="entry name" value="N-ACETYLTRANSFERASE DOMAIN-CONTAINING PROTEIN"/>
    <property type="match status" value="1"/>
</dbReference>
<dbReference type="AlphaFoldDB" id="A0A9Q9B6J1"/>
<dbReference type="SUPFAM" id="SSF55729">
    <property type="entry name" value="Acyl-CoA N-acyltransferases (Nat)"/>
    <property type="match status" value="1"/>
</dbReference>
<dbReference type="GO" id="GO:0016747">
    <property type="term" value="F:acyltransferase activity, transferring groups other than amino-acyl groups"/>
    <property type="evidence" value="ECO:0007669"/>
    <property type="project" value="InterPro"/>
</dbReference>
<dbReference type="Proteomes" id="UP001056384">
    <property type="component" value="Chromosome 10"/>
</dbReference>
<dbReference type="Gene3D" id="3.40.630.30">
    <property type="match status" value="1"/>
</dbReference>
<accession>A0A9Q9B6J1</accession>
<organism evidence="2 3">
    <name type="scientific">Septoria linicola</name>
    <dbReference type="NCBI Taxonomy" id="215465"/>
    <lineage>
        <taxon>Eukaryota</taxon>
        <taxon>Fungi</taxon>
        <taxon>Dikarya</taxon>
        <taxon>Ascomycota</taxon>
        <taxon>Pezizomycotina</taxon>
        <taxon>Dothideomycetes</taxon>
        <taxon>Dothideomycetidae</taxon>
        <taxon>Mycosphaerellales</taxon>
        <taxon>Mycosphaerellaceae</taxon>
        <taxon>Septoria</taxon>
    </lineage>
</organism>
<evidence type="ECO:0000313" key="3">
    <source>
        <dbReference type="Proteomes" id="UP001056384"/>
    </source>
</evidence>
<dbReference type="PROSITE" id="PS51186">
    <property type="entry name" value="GNAT"/>
    <property type="match status" value="1"/>
</dbReference>
<sequence length="238" mass="26434">MPTTNRLETTAVSTQEVQFNDSTDIAGTMMSAFHEDPLWASLWSSHMSFEDIIKDCAARMPWNLVKAGIATPLIGYARCRLQALALADSTEVCWPSTLPPVASDDERRVYEQQFQAVTTVGGQIQGLDHQREVDLSRLIEDAEQRLIGDSTGLLELEYLAVHPAHQRTGIGRLLLLQGLAIADQLGVKTLVIAKNAGVKLYQAQGFCEVDKVVQCRPEYGWETPHVTTFLVREPRTRA</sequence>
<dbReference type="InterPro" id="IPR000182">
    <property type="entry name" value="GNAT_dom"/>
</dbReference>
<dbReference type="Pfam" id="PF13508">
    <property type="entry name" value="Acetyltransf_7"/>
    <property type="match status" value="1"/>
</dbReference>
<gene>
    <name evidence="2" type="ORF">Slin15195_G113750</name>
</gene>
<protein>
    <submittedName>
        <fullName evidence="2">GNAT domain, acyl-CoA N-acyltransferase</fullName>
    </submittedName>
</protein>
<dbReference type="InterPro" id="IPR052523">
    <property type="entry name" value="Trichothecene_AcTrans"/>
</dbReference>
<dbReference type="CDD" id="cd04301">
    <property type="entry name" value="NAT_SF"/>
    <property type="match status" value="1"/>
</dbReference>
<feature type="domain" description="N-acetyltransferase" evidence="1">
    <location>
        <begin position="96"/>
        <end position="224"/>
    </location>
</feature>
<dbReference type="EMBL" id="CP099427">
    <property type="protein sequence ID" value="USW58056.1"/>
    <property type="molecule type" value="Genomic_DNA"/>
</dbReference>
<proteinExistence type="predicted"/>
<evidence type="ECO:0000259" key="1">
    <source>
        <dbReference type="PROSITE" id="PS51186"/>
    </source>
</evidence>
<dbReference type="PANTHER" id="PTHR42791">
    <property type="entry name" value="GNAT FAMILY ACETYLTRANSFERASE"/>
    <property type="match status" value="1"/>
</dbReference>
<name>A0A9Q9B6J1_9PEZI</name>
<dbReference type="InterPro" id="IPR016181">
    <property type="entry name" value="Acyl_CoA_acyltransferase"/>
</dbReference>
<evidence type="ECO:0000313" key="2">
    <source>
        <dbReference type="EMBL" id="USW58056.1"/>
    </source>
</evidence>